<sequence length="184" mass="18870">MTSMLAVVARVLLIFSMIATAQNFPGYSCINLTRMASQKFGQYSTKDCDVGYCCKMVERDLASCVKCGNERGFNYSSSVTNNNSIGGGSTTVVSQATTVIDGTTTVVDGSTTVIGGVTSVITEATLATSAPTGNSALNGANTSTEGTVASTPEPTSGAASPLTPFAVINMSVSVVLLVLYSLIF</sequence>
<dbReference type="Proteomes" id="UP000188320">
    <property type="component" value="Unassembled WGS sequence"/>
</dbReference>
<keyword evidence="2" id="KW-1133">Transmembrane helix</keyword>
<feature type="chain" id="PRO_5011983220" evidence="3">
    <location>
        <begin position="22"/>
        <end position="184"/>
    </location>
</feature>
<keyword evidence="5" id="KW-1185">Reference proteome</keyword>
<gene>
    <name evidence="4" type="ORF">AX774_g2991</name>
</gene>
<proteinExistence type="predicted"/>
<evidence type="ECO:0000256" key="3">
    <source>
        <dbReference type="SAM" id="SignalP"/>
    </source>
</evidence>
<feature type="signal peptide" evidence="3">
    <location>
        <begin position="1"/>
        <end position="21"/>
    </location>
</feature>
<protein>
    <submittedName>
        <fullName evidence="4">Uncharacterized protein</fullName>
    </submittedName>
</protein>
<dbReference type="AlphaFoldDB" id="A0A1R1PRE9"/>
<keyword evidence="2" id="KW-0812">Transmembrane</keyword>
<dbReference type="EMBL" id="LSSK01000389">
    <property type="protein sequence ID" value="OMH83519.1"/>
    <property type="molecule type" value="Genomic_DNA"/>
</dbReference>
<evidence type="ECO:0000313" key="5">
    <source>
        <dbReference type="Proteomes" id="UP000188320"/>
    </source>
</evidence>
<keyword evidence="2" id="KW-0472">Membrane</keyword>
<name>A0A1R1PRE9_ZANCU</name>
<evidence type="ECO:0000256" key="1">
    <source>
        <dbReference type="SAM" id="MobiDB-lite"/>
    </source>
</evidence>
<feature type="transmembrane region" description="Helical" evidence="2">
    <location>
        <begin position="162"/>
        <end position="183"/>
    </location>
</feature>
<feature type="region of interest" description="Disordered" evidence="1">
    <location>
        <begin position="132"/>
        <end position="156"/>
    </location>
</feature>
<reference evidence="5" key="1">
    <citation type="submission" date="2017-01" db="EMBL/GenBank/DDBJ databases">
        <authorList>
            <person name="Wang Y."/>
            <person name="White M."/>
            <person name="Kvist S."/>
            <person name="Moncalvo J.-M."/>
        </authorList>
    </citation>
    <scope>NUCLEOTIDE SEQUENCE [LARGE SCALE GENOMIC DNA]</scope>
    <source>
        <strain evidence="5">COL-18-3</strain>
    </source>
</reference>
<evidence type="ECO:0000313" key="4">
    <source>
        <dbReference type="EMBL" id="OMH83519.1"/>
    </source>
</evidence>
<accession>A0A1R1PRE9</accession>
<keyword evidence="3" id="KW-0732">Signal</keyword>
<organism evidence="4 5">
    <name type="scientific">Zancudomyces culisetae</name>
    <name type="common">Gut fungus</name>
    <name type="synonym">Smittium culisetae</name>
    <dbReference type="NCBI Taxonomy" id="1213189"/>
    <lineage>
        <taxon>Eukaryota</taxon>
        <taxon>Fungi</taxon>
        <taxon>Fungi incertae sedis</taxon>
        <taxon>Zoopagomycota</taxon>
        <taxon>Kickxellomycotina</taxon>
        <taxon>Harpellomycetes</taxon>
        <taxon>Harpellales</taxon>
        <taxon>Legeriomycetaceae</taxon>
        <taxon>Zancudomyces</taxon>
    </lineage>
</organism>
<evidence type="ECO:0000256" key="2">
    <source>
        <dbReference type="SAM" id="Phobius"/>
    </source>
</evidence>
<comment type="caution">
    <text evidence="4">The sequence shown here is derived from an EMBL/GenBank/DDBJ whole genome shotgun (WGS) entry which is preliminary data.</text>
</comment>